<keyword evidence="1" id="KW-0732">Signal</keyword>
<dbReference type="Proteomes" id="UP001198565">
    <property type="component" value="Unassembled WGS sequence"/>
</dbReference>
<evidence type="ECO:0000313" key="4">
    <source>
        <dbReference type="Proteomes" id="UP001198565"/>
    </source>
</evidence>
<dbReference type="PANTHER" id="PTHR35883">
    <property type="entry name" value="CYCLIC AMP-INDUCIBLE PROTEIN BP74-RELATED"/>
    <property type="match status" value="1"/>
</dbReference>
<dbReference type="PANTHER" id="PTHR35883:SF1">
    <property type="entry name" value="CALMODULIN-BINDING PROTEIN CAM-BP15-RELATED"/>
    <property type="match status" value="1"/>
</dbReference>
<dbReference type="InterPro" id="IPR053344">
    <property type="entry name" value="cAMP-inducible_BP74-like"/>
</dbReference>
<dbReference type="Pfam" id="PF23621">
    <property type="entry name" value="BP74_N"/>
    <property type="match status" value="1"/>
</dbReference>
<sequence>MRRFTTRIGVLAAAVMLACTAGGIAQSSAAPSAAPRAAAAAEEPAYFEMTDITGEPFVIKLTDSARIEEARRILSGEERDRLHVIGRIVKRREPYNPRWDFALNPDTVSFFEVSIEVCDATTPYVEDHLDEAGGAFLPGLYWCPWTSRLVRELPRS</sequence>
<protein>
    <submittedName>
        <fullName evidence="3">Calmodulin-binding protein</fullName>
    </submittedName>
</protein>
<evidence type="ECO:0000256" key="1">
    <source>
        <dbReference type="SAM" id="SignalP"/>
    </source>
</evidence>
<keyword evidence="4" id="KW-1185">Reference proteome</keyword>
<feature type="signal peptide" evidence="1">
    <location>
        <begin position="1"/>
        <end position="29"/>
    </location>
</feature>
<dbReference type="InterPro" id="IPR056422">
    <property type="entry name" value="BP74_N"/>
</dbReference>
<dbReference type="PROSITE" id="PS51257">
    <property type="entry name" value="PROKAR_LIPOPROTEIN"/>
    <property type="match status" value="1"/>
</dbReference>
<feature type="domain" description="BP74 N-terminal" evidence="2">
    <location>
        <begin position="43"/>
        <end position="154"/>
    </location>
</feature>
<feature type="chain" id="PRO_5046507073" evidence="1">
    <location>
        <begin position="30"/>
        <end position="156"/>
    </location>
</feature>
<accession>A0ABS7QVD0</accession>
<comment type="caution">
    <text evidence="3">The sequence shown here is derived from an EMBL/GenBank/DDBJ whole genome shotgun (WGS) entry which is preliminary data.</text>
</comment>
<dbReference type="EMBL" id="JAINVZ010000014">
    <property type="protein sequence ID" value="MBY8887173.1"/>
    <property type="molecule type" value="Genomic_DNA"/>
</dbReference>
<reference evidence="3 4" key="1">
    <citation type="submission" date="2021-08" db="EMBL/GenBank/DDBJ databases">
        <title>Streptomyces sp. PTM05 isolated from lichen.</title>
        <authorList>
            <person name="Somphong A."/>
            <person name="Phongsopitanun W."/>
            <person name="Tanasupawat S."/>
        </authorList>
    </citation>
    <scope>NUCLEOTIDE SEQUENCE [LARGE SCALE GENOMIC DNA]</scope>
    <source>
        <strain evidence="3 4">Ptm05</strain>
    </source>
</reference>
<name>A0ABS7QVD0_9ACTN</name>
<gene>
    <name evidence="3" type="ORF">K7472_20305</name>
</gene>
<proteinExistence type="predicted"/>
<organism evidence="3 4">
    <name type="scientific">Streptantibioticus parmotrematis</name>
    <dbReference type="NCBI Taxonomy" id="2873249"/>
    <lineage>
        <taxon>Bacteria</taxon>
        <taxon>Bacillati</taxon>
        <taxon>Actinomycetota</taxon>
        <taxon>Actinomycetes</taxon>
        <taxon>Kitasatosporales</taxon>
        <taxon>Streptomycetaceae</taxon>
        <taxon>Streptantibioticus</taxon>
    </lineage>
</organism>
<evidence type="ECO:0000313" key="3">
    <source>
        <dbReference type="EMBL" id="MBY8887173.1"/>
    </source>
</evidence>
<evidence type="ECO:0000259" key="2">
    <source>
        <dbReference type="Pfam" id="PF23621"/>
    </source>
</evidence>
<dbReference type="RefSeq" id="WP_222979922.1">
    <property type="nucleotide sequence ID" value="NZ_JAINVZ010000014.1"/>
</dbReference>